<accession>A0ABS9QJT9</accession>
<name>A0ABS9QJT9_9HYPH</name>
<dbReference type="GO" id="GO:0016829">
    <property type="term" value="F:lyase activity"/>
    <property type="evidence" value="ECO:0007669"/>
    <property type="project" value="UniProtKB-KW"/>
</dbReference>
<proteinExistence type="predicted"/>
<reference evidence="1 2" key="1">
    <citation type="submission" date="2022-02" db="EMBL/GenBank/DDBJ databases">
        <title>Draft genome sequence of Mezorhizobium retamae strain IRAMC:0171 isolated from Retama raetam nodules.</title>
        <authorList>
            <person name="Bengaied R."/>
            <person name="Sbissi I."/>
            <person name="Huber K."/>
            <person name="Ghodbane F."/>
            <person name="Nouioui I."/>
            <person name="Tarhouni M."/>
            <person name="Gtari M."/>
        </authorList>
    </citation>
    <scope>NUCLEOTIDE SEQUENCE [LARGE SCALE GENOMIC DNA]</scope>
    <source>
        <strain evidence="1 2">IRAMC:0171</strain>
    </source>
</reference>
<organism evidence="1 2">
    <name type="scientific">Mesorhizobium retamae</name>
    <dbReference type="NCBI Taxonomy" id="2912854"/>
    <lineage>
        <taxon>Bacteria</taxon>
        <taxon>Pseudomonadati</taxon>
        <taxon>Pseudomonadota</taxon>
        <taxon>Alphaproteobacteria</taxon>
        <taxon>Hyphomicrobiales</taxon>
        <taxon>Phyllobacteriaceae</taxon>
        <taxon>Mesorhizobium</taxon>
    </lineage>
</organism>
<dbReference type="EMBL" id="JAKREW010000028">
    <property type="protein sequence ID" value="MCG7507713.1"/>
    <property type="molecule type" value="Genomic_DNA"/>
</dbReference>
<protein>
    <submittedName>
        <fullName evidence="1">Dimethylsulfoniopropionate lyase</fullName>
    </submittedName>
</protein>
<dbReference type="InterPro" id="IPR011051">
    <property type="entry name" value="RmlC_Cupin_sf"/>
</dbReference>
<dbReference type="Pfam" id="PF16867">
    <property type="entry name" value="DMSP_lyase"/>
    <property type="match status" value="1"/>
</dbReference>
<dbReference type="Proteomes" id="UP001201701">
    <property type="component" value="Unassembled WGS sequence"/>
</dbReference>
<sequence length="197" mass="21415">MAATNREKLATFLDDLTAAIGPKATGDTPLALGWQRVAVAIPRGEAETGSTEPARRPACIHLETSYRNLENAGLRKLAASFREIEPLLAWSSRAERRISDTLAENYAEATIVGDGGAIPSKTVEIGASILSPNTDYPNHRHPPEEVYIALSKGHWRQDDDPWIEPGIGGLIHNPANIIHAMRSGNQPLFAIWCLPLP</sequence>
<keyword evidence="1" id="KW-0456">Lyase</keyword>
<gene>
    <name evidence="1" type="ORF">L4923_21990</name>
</gene>
<dbReference type="InterPro" id="IPR031723">
    <property type="entry name" value="DMSP_lyase"/>
</dbReference>
<dbReference type="SUPFAM" id="SSF51182">
    <property type="entry name" value="RmlC-like cupins"/>
    <property type="match status" value="1"/>
</dbReference>
<comment type="caution">
    <text evidence="1">The sequence shown here is derived from an EMBL/GenBank/DDBJ whole genome shotgun (WGS) entry which is preliminary data.</text>
</comment>
<evidence type="ECO:0000313" key="2">
    <source>
        <dbReference type="Proteomes" id="UP001201701"/>
    </source>
</evidence>
<evidence type="ECO:0000313" key="1">
    <source>
        <dbReference type="EMBL" id="MCG7507713.1"/>
    </source>
</evidence>
<dbReference type="Gene3D" id="2.60.120.10">
    <property type="entry name" value="Jelly Rolls"/>
    <property type="match status" value="1"/>
</dbReference>
<dbReference type="RefSeq" id="WP_239369132.1">
    <property type="nucleotide sequence ID" value="NZ_JAKREW010000028.1"/>
</dbReference>
<keyword evidence="2" id="KW-1185">Reference proteome</keyword>
<dbReference type="InterPro" id="IPR014710">
    <property type="entry name" value="RmlC-like_jellyroll"/>
</dbReference>